<dbReference type="Proteomes" id="UP000472277">
    <property type="component" value="Chromosome 19"/>
</dbReference>
<dbReference type="FunFam" id="2.60.40.60:FF:000001">
    <property type="entry name" value="Protocadherin alpha 2"/>
    <property type="match status" value="1"/>
</dbReference>
<feature type="domain" description="Cadherin" evidence="15">
    <location>
        <begin position="240"/>
        <end position="347"/>
    </location>
</feature>
<keyword evidence="10 13" id="KW-0472">Membrane</keyword>
<accession>A0A673ZIC6</accession>
<keyword evidence="8" id="KW-0130">Cell adhesion</keyword>
<dbReference type="GO" id="GO:0005886">
    <property type="term" value="C:plasma membrane"/>
    <property type="evidence" value="ECO:0007669"/>
    <property type="project" value="UniProtKB-SubCell"/>
</dbReference>
<evidence type="ECO:0000256" key="4">
    <source>
        <dbReference type="ARBA" id="ARBA00022692"/>
    </source>
</evidence>
<dbReference type="OMA" id="SSNTCCM"/>
<dbReference type="Pfam" id="PF16492">
    <property type="entry name" value="Cadherin_C_2"/>
    <property type="match status" value="1"/>
</dbReference>
<dbReference type="InterPro" id="IPR002126">
    <property type="entry name" value="Cadherin-like_dom"/>
</dbReference>
<keyword evidence="4 13" id="KW-0812">Transmembrane</keyword>
<evidence type="ECO:0000256" key="11">
    <source>
        <dbReference type="ARBA" id="ARBA00023180"/>
    </source>
</evidence>
<dbReference type="AlphaFoldDB" id="A0A673ZIC6"/>
<dbReference type="InterPro" id="IPR015919">
    <property type="entry name" value="Cadherin-like_sf"/>
</dbReference>
<evidence type="ECO:0000256" key="13">
    <source>
        <dbReference type="SAM" id="Phobius"/>
    </source>
</evidence>
<dbReference type="FunCoup" id="A0A673ZIC6">
    <property type="interactions" value="13"/>
</dbReference>
<organism evidence="16 17">
    <name type="scientific">Salmo trutta</name>
    <name type="common">Brown trout</name>
    <dbReference type="NCBI Taxonomy" id="8032"/>
    <lineage>
        <taxon>Eukaryota</taxon>
        <taxon>Metazoa</taxon>
        <taxon>Chordata</taxon>
        <taxon>Craniata</taxon>
        <taxon>Vertebrata</taxon>
        <taxon>Euteleostomi</taxon>
        <taxon>Actinopterygii</taxon>
        <taxon>Neopterygii</taxon>
        <taxon>Teleostei</taxon>
        <taxon>Protacanthopterygii</taxon>
        <taxon>Salmoniformes</taxon>
        <taxon>Salmonidae</taxon>
        <taxon>Salmoninae</taxon>
        <taxon>Salmo</taxon>
    </lineage>
</organism>
<feature type="signal peptide" evidence="14">
    <location>
        <begin position="1"/>
        <end position="26"/>
    </location>
</feature>
<sequence length="847" mass="93085">MGILGMKILHKRAFWLFFLLWNTIQAQIRYTIPEELKEGAVVGSIAEDLGLKASEIFVRKLRIASEAGKQYFSVDLRRGELVVNERIDRESLCGQSASCLLPLQVVIEEPLRLYRVEVEVQDINDNGPIFLSAERVLNVAESTTTGARFLLTSAKDPDVGSNSLSSYKLNTNDFFSLNVKTNRDGVKIPELLLQKALDREKQAVHHLVLTAIDGGNPARSGTTEVTVQVLDINDNAPIFEKSLYECSLLENSPKSTVVIIVKAGDADEGANGAMQYTFAEQTPDFIHEMFSIDSESGQITVTGNLDYEESHTYEFNVCATDKGIPAMEGHCSIRVEILDVNDNAPEIVLTSSPNPVKEDASLGTVVALIGAKDLDSVENGKVSLSLIGEHPFKLKPSYADNYAILTDSELDRELFPEYKLKIVASDSGSPPLTSKKEVIVRVLDVNDNPPVFSQPSYTVYVRENNAAGSIMCSVSASDPDIGENAKISYSILDSKVQDVSVSSYIYINSDNGSIYSMHSFDYEKLKVFQIQVQAKDHGSPSLSSNVTVHVFILDQNDNAPAVIYPSAVMGSVSHQKMPRSAKAGHLTTKISAVDADSGHNAWISYRLVEATDSSLFSVNLYTGEVRTKRAVSEQDDSSQRLLIEIQDNGEPVQSATVTVNILLEDGLHEPISDFRQKTAEPSKRNSKITFYLIISLASVSVLSLLTFLILVVKCVRNSRSSSSCCIRRADSDGYKNPNRNLQLQLNTDGPIKYVEVLGGDMLSQSQSFRSCLSPVSEFSDFTLVKPSSTTDFKDMINVLDASLPDSAWTFESQQVSTLFELVIEMEQQRLSHKVVGHTSLQNGSAEC</sequence>
<evidence type="ECO:0000256" key="8">
    <source>
        <dbReference type="ARBA" id="ARBA00022889"/>
    </source>
</evidence>
<dbReference type="Pfam" id="PF08266">
    <property type="entry name" value="Cadherin_2"/>
    <property type="match status" value="1"/>
</dbReference>
<dbReference type="SUPFAM" id="SSF49313">
    <property type="entry name" value="Cadherin-like"/>
    <property type="match status" value="6"/>
</dbReference>
<keyword evidence="5 14" id="KW-0732">Signal</keyword>
<evidence type="ECO:0000256" key="1">
    <source>
        <dbReference type="ARBA" id="ARBA00003436"/>
    </source>
</evidence>
<reference evidence="16" key="1">
    <citation type="submission" date="2025-08" db="UniProtKB">
        <authorList>
            <consortium name="Ensembl"/>
        </authorList>
    </citation>
    <scope>IDENTIFICATION</scope>
</reference>
<evidence type="ECO:0000259" key="15">
    <source>
        <dbReference type="PROSITE" id="PS50268"/>
    </source>
</evidence>
<evidence type="ECO:0000256" key="14">
    <source>
        <dbReference type="SAM" id="SignalP"/>
    </source>
</evidence>
<feature type="domain" description="Cadherin" evidence="15">
    <location>
        <begin position="577"/>
        <end position="672"/>
    </location>
</feature>
<dbReference type="FunFam" id="2.60.40.60:FF:000002">
    <property type="entry name" value="Protocadherin alpha 2"/>
    <property type="match status" value="1"/>
</dbReference>
<evidence type="ECO:0000256" key="7">
    <source>
        <dbReference type="ARBA" id="ARBA00022837"/>
    </source>
</evidence>
<dbReference type="GeneTree" id="ENSGT00940000164983"/>
<dbReference type="GO" id="GO:0007156">
    <property type="term" value="P:homophilic cell adhesion via plasma membrane adhesion molecules"/>
    <property type="evidence" value="ECO:0007669"/>
    <property type="project" value="InterPro"/>
</dbReference>
<keyword evidence="6" id="KW-0677">Repeat</keyword>
<keyword evidence="9 13" id="KW-1133">Transmembrane helix</keyword>
<keyword evidence="17" id="KW-1185">Reference proteome</keyword>
<dbReference type="FunFam" id="2.60.40.60:FF:000006">
    <property type="entry name" value="Protocadherin alpha 2"/>
    <property type="match status" value="1"/>
</dbReference>
<evidence type="ECO:0000256" key="6">
    <source>
        <dbReference type="ARBA" id="ARBA00022737"/>
    </source>
</evidence>
<dbReference type="FunFam" id="2.60.40.60:FF:000003">
    <property type="entry name" value="Protocadherin alpha 2"/>
    <property type="match status" value="1"/>
</dbReference>
<evidence type="ECO:0000256" key="9">
    <source>
        <dbReference type="ARBA" id="ARBA00022989"/>
    </source>
</evidence>
<dbReference type="InParanoid" id="A0A673ZIC6"/>
<protein>
    <recommendedName>
        <fullName evidence="15">Cadherin domain-containing protein</fullName>
    </recommendedName>
</protein>
<feature type="chain" id="PRO_5025514504" description="Cadherin domain-containing protein" evidence="14">
    <location>
        <begin position="27"/>
        <end position="847"/>
    </location>
</feature>
<dbReference type="PANTHER" id="PTHR24028">
    <property type="entry name" value="CADHERIN-87A"/>
    <property type="match status" value="1"/>
</dbReference>
<dbReference type="CDD" id="cd11304">
    <property type="entry name" value="Cadherin_repeat"/>
    <property type="match status" value="6"/>
</dbReference>
<dbReference type="Gene3D" id="2.60.40.60">
    <property type="entry name" value="Cadherins"/>
    <property type="match status" value="6"/>
</dbReference>
<dbReference type="PRINTS" id="PR00205">
    <property type="entry name" value="CADHERIN"/>
</dbReference>
<dbReference type="InterPro" id="IPR032455">
    <property type="entry name" value="Cadherin_C"/>
</dbReference>
<dbReference type="InterPro" id="IPR050174">
    <property type="entry name" value="Protocadherin/Cadherin-CA"/>
</dbReference>
<feature type="domain" description="Cadherin" evidence="15">
    <location>
        <begin position="131"/>
        <end position="239"/>
    </location>
</feature>
<proteinExistence type="predicted"/>
<evidence type="ECO:0000256" key="5">
    <source>
        <dbReference type="ARBA" id="ARBA00022729"/>
    </source>
</evidence>
<dbReference type="GO" id="GO:0009653">
    <property type="term" value="P:anatomical structure morphogenesis"/>
    <property type="evidence" value="ECO:0007669"/>
    <property type="project" value="UniProtKB-ARBA"/>
</dbReference>
<keyword evidence="11" id="KW-0325">Glycoprotein</keyword>
<dbReference type="PROSITE" id="PS50268">
    <property type="entry name" value="CADHERIN_2"/>
    <property type="match status" value="6"/>
</dbReference>
<evidence type="ECO:0000256" key="2">
    <source>
        <dbReference type="ARBA" id="ARBA00004251"/>
    </source>
</evidence>
<dbReference type="PROSITE" id="PS00232">
    <property type="entry name" value="CADHERIN_1"/>
    <property type="match status" value="3"/>
</dbReference>
<dbReference type="SMART" id="SM00112">
    <property type="entry name" value="CA"/>
    <property type="match status" value="6"/>
</dbReference>
<dbReference type="InterPro" id="IPR020894">
    <property type="entry name" value="Cadherin_CS"/>
</dbReference>
<dbReference type="FunFam" id="2.60.40.60:FF:000004">
    <property type="entry name" value="Protocadherin 1 gamma 2"/>
    <property type="match status" value="1"/>
</dbReference>
<dbReference type="FunFam" id="2.60.40.60:FF:000018">
    <property type="entry name" value="Protocadherin gamma c3"/>
    <property type="match status" value="1"/>
</dbReference>
<evidence type="ECO:0000256" key="12">
    <source>
        <dbReference type="PROSITE-ProRule" id="PRU00043"/>
    </source>
</evidence>
<evidence type="ECO:0000256" key="3">
    <source>
        <dbReference type="ARBA" id="ARBA00022475"/>
    </source>
</evidence>
<feature type="domain" description="Cadherin" evidence="15">
    <location>
        <begin position="453"/>
        <end position="562"/>
    </location>
</feature>
<comment type="function">
    <text evidence="1">Potential calcium-dependent cell-adhesion protein. May be involved in the establishment and maintenance of specific neuronal connections in the brain.</text>
</comment>
<evidence type="ECO:0000313" key="17">
    <source>
        <dbReference type="Proteomes" id="UP000472277"/>
    </source>
</evidence>
<feature type="domain" description="Cadherin" evidence="15">
    <location>
        <begin position="24"/>
        <end position="130"/>
    </location>
</feature>
<dbReference type="GO" id="GO:0005509">
    <property type="term" value="F:calcium ion binding"/>
    <property type="evidence" value="ECO:0007669"/>
    <property type="project" value="UniProtKB-UniRule"/>
</dbReference>
<evidence type="ECO:0000313" key="16">
    <source>
        <dbReference type="Ensembl" id="ENSSTUP00000046470.1"/>
    </source>
</evidence>
<dbReference type="Ensembl" id="ENSSTUT00000048484.1">
    <property type="protein sequence ID" value="ENSSTUP00000046470.1"/>
    <property type="gene ID" value="ENSSTUG00000019563.1"/>
</dbReference>
<dbReference type="PANTHER" id="PTHR24028:SF236">
    <property type="entry name" value="PROTOCADHERIN GAMMA-C3"/>
    <property type="match status" value="1"/>
</dbReference>
<keyword evidence="3" id="KW-1003">Cell membrane</keyword>
<reference evidence="16" key="2">
    <citation type="submission" date="2025-09" db="UniProtKB">
        <authorList>
            <consortium name="Ensembl"/>
        </authorList>
    </citation>
    <scope>IDENTIFICATION</scope>
</reference>
<feature type="transmembrane region" description="Helical" evidence="13">
    <location>
        <begin position="688"/>
        <end position="712"/>
    </location>
</feature>
<feature type="domain" description="Cadherin" evidence="15">
    <location>
        <begin position="356"/>
        <end position="452"/>
    </location>
</feature>
<dbReference type="InterPro" id="IPR013164">
    <property type="entry name" value="Cadherin_N"/>
</dbReference>
<name>A0A673ZIC6_SALTR</name>
<dbReference type="Pfam" id="PF00028">
    <property type="entry name" value="Cadherin"/>
    <property type="match status" value="5"/>
</dbReference>
<comment type="subcellular location">
    <subcellularLocation>
        <location evidence="2">Cell membrane</location>
        <topology evidence="2">Single-pass type I membrane protein</topology>
    </subcellularLocation>
</comment>
<keyword evidence="7 12" id="KW-0106">Calcium</keyword>
<evidence type="ECO:0000256" key="10">
    <source>
        <dbReference type="ARBA" id="ARBA00023136"/>
    </source>
</evidence>